<keyword evidence="3" id="KW-1185">Reference proteome</keyword>
<evidence type="ECO:0000256" key="1">
    <source>
        <dbReference type="SAM" id="Phobius"/>
    </source>
</evidence>
<keyword evidence="1" id="KW-1133">Transmembrane helix</keyword>
<evidence type="ECO:0000313" key="2">
    <source>
        <dbReference type="EMBL" id="OXA39283.1"/>
    </source>
</evidence>
<feature type="transmembrane region" description="Helical" evidence="1">
    <location>
        <begin position="151"/>
        <end position="175"/>
    </location>
</feature>
<protein>
    <submittedName>
        <fullName evidence="2">Uncharacterized protein</fullName>
    </submittedName>
</protein>
<name>A0A226D297_FOLCA</name>
<comment type="caution">
    <text evidence="2">The sequence shown here is derived from an EMBL/GenBank/DDBJ whole genome shotgun (WGS) entry which is preliminary data.</text>
</comment>
<feature type="transmembrane region" description="Helical" evidence="1">
    <location>
        <begin position="307"/>
        <end position="330"/>
    </location>
</feature>
<dbReference type="Proteomes" id="UP000198287">
    <property type="component" value="Unassembled WGS sequence"/>
</dbReference>
<feature type="transmembrane region" description="Helical" evidence="1">
    <location>
        <begin position="208"/>
        <end position="234"/>
    </location>
</feature>
<accession>A0A226D297</accession>
<proteinExistence type="predicted"/>
<evidence type="ECO:0000313" key="3">
    <source>
        <dbReference type="Proteomes" id="UP000198287"/>
    </source>
</evidence>
<organism evidence="2 3">
    <name type="scientific">Folsomia candida</name>
    <name type="common">Springtail</name>
    <dbReference type="NCBI Taxonomy" id="158441"/>
    <lineage>
        <taxon>Eukaryota</taxon>
        <taxon>Metazoa</taxon>
        <taxon>Ecdysozoa</taxon>
        <taxon>Arthropoda</taxon>
        <taxon>Hexapoda</taxon>
        <taxon>Collembola</taxon>
        <taxon>Entomobryomorpha</taxon>
        <taxon>Isotomoidea</taxon>
        <taxon>Isotomidae</taxon>
        <taxon>Proisotominae</taxon>
        <taxon>Folsomia</taxon>
    </lineage>
</organism>
<keyword evidence="1" id="KW-0472">Membrane</keyword>
<dbReference type="EMBL" id="LNIX01000039">
    <property type="protein sequence ID" value="OXA39283.1"/>
    <property type="molecule type" value="Genomic_DNA"/>
</dbReference>
<sequence length="401" mass="45182">MFHLKESVVKSKSLFVNVMSQLFDPVNASYSSLVRVLAATSLRTHAFTVKLGGKYEVLKVSKRVTFAQVVALLAVLLHLILALGWVKINWSKTKSWQLILVSSFLVIFIGTAAGLFVLGLIREEVVFLLNMAELLERTYLPKGSHRYVRRYFIVIWILAIITMTINPAAVCFSAFAKPCTPPAFISMALVRCAMWVEEEPGDNMLKGILSIMTGYMAAIIANVAVFGFIILLLYPVEVQLLVTNWITRKLESETFKPKILLQYRILQLFSRLHNNVWIDPIISIQIGGISLVESTSLYVLITSRDQVTLSIVGMFAIITIDCVIVLLCFIKILSYPFTKSVDLLELARRGKSNKMSRWEDKFLKSCTPLKVGMGNGAFFDRLTSLVISKWSTDNLITFLFM</sequence>
<dbReference type="AlphaFoldDB" id="A0A226D297"/>
<reference evidence="2 3" key="1">
    <citation type="submission" date="2015-12" db="EMBL/GenBank/DDBJ databases">
        <title>The genome of Folsomia candida.</title>
        <authorList>
            <person name="Faddeeva A."/>
            <person name="Derks M.F."/>
            <person name="Anvar Y."/>
            <person name="Smit S."/>
            <person name="Van Straalen N."/>
            <person name="Roelofs D."/>
        </authorList>
    </citation>
    <scope>NUCLEOTIDE SEQUENCE [LARGE SCALE GENOMIC DNA]</scope>
    <source>
        <strain evidence="2 3">VU population</strain>
        <tissue evidence="2">Whole body</tissue>
    </source>
</reference>
<feature type="transmembrane region" description="Helical" evidence="1">
    <location>
        <begin position="64"/>
        <end position="86"/>
    </location>
</feature>
<keyword evidence="1" id="KW-0812">Transmembrane</keyword>
<feature type="transmembrane region" description="Helical" evidence="1">
    <location>
        <begin position="98"/>
        <end position="121"/>
    </location>
</feature>
<gene>
    <name evidence="2" type="ORF">Fcan01_25979</name>
</gene>